<gene>
    <name evidence="2" type="ORF">L0U88_19445</name>
</gene>
<name>A0ABS9BM73_9BACT</name>
<organism evidence="2 3">
    <name type="scientific">Flavihumibacter fluminis</name>
    <dbReference type="NCBI Taxonomy" id="2909236"/>
    <lineage>
        <taxon>Bacteria</taxon>
        <taxon>Pseudomonadati</taxon>
        <taxon>Bacteroidota</taxon>
        <taxon>Chitinophagia</taxon>
        <taxon>Chitinophagales</taxon>
        <taxon>Chitinophagaceae</taxon>
        <taxon>Flavihumibacter</taxon>
    </lineage>
</organism>
<sequence length="190" mass="21110">MYKRILVALLIGSIGCGEAEDKLREESPVTSSAASAEKSTSTAQDQPNENCSFLFPSGLQKELAAQNLQVDFAIQTDKVCDQRYENRKTKAVLWINLEKFEDTAQLKRIMMSLAQMPGYLGLIDAGDGGTLFHETTNKSEIIRAAFRAGSYKCIIQTSIPENGKPIEGILFNEDEIRQLAMDWGTQLKQL</sequence>
<proteinExistence type="predicted"/>
<evidence type="ECO:0008006" key="4">
    <source>
        <dbReference type="Google" id="ProtNLM"/>
    </source>
</evidence>
<dbReference type="RefSeq" id="WP_234868329.1">
    <property type="nucleotide sequence ID" value="NZ_JAKEVY010000006.1"/>
</dbReference>
<dbReference type="PROSITE" id="PS51257">
    <property type="entry name" value="PROKAR_LIPOPROTEIN"/>
    <property type="match status" value="1"/>
</dbReference>
<feature type="compositionally biased region" description="Low complexity" evidence="1">
    <location>
        <begin position="30"/>
        <end position="43"/>
    </location>
</feature>
<comment type="caution">
    <text evidence="2">The sequence shown here is derived from an EMBL/GenBank/DDBJ whole genome shotgun (WGS) entry which is preliminary data.</text>
</comment>
<reference evidence="2 3" key="1">
    <citation type="submission" date="2022-01" db="EMBL/GenBank/DDBJ databases">
        <title>Flavihumibacter sp. nov., isolated from sediment of a river.</title>
        <authorList>
            <person name="Liu H."/>
        </authorList>
    </citation>
    <scope>NUCLEOTIDE SEQUENCE [LARGE SCALE GENOMIC DNA]</scope>
    <source>
        <strain evidence="2 3">RY-1</strain>
    </source>
</reference>
<dbReference type="EMBL" id="JAKEVY010000006">
    <property type="protein sequence ID" value="MCF1716826.1"/>
    <property type="molecule type" value="Genomic_DNA"/>
</dbReference>
<keyword evidence="3" id="KW-1185">Reference proteome</keyword>
<evidence type="ECO:0000313" key="2">
    <source>
        <dbReference type="EMBL" id="MCF1716826.1"/>
    </source>
</evidence>
<accession>A0ABS9BM73</accession>
<dbReference type="Proteomes" id="UP001200145">
    <property type="component" value="Unassembled WGS sequence"/>
</dbReference>
<protein>
    <recommendedName>
        <fullName evidence="4">Lipoprotein</fullName>
    </recommendedName>
</protein>
<evidence type="ECO:0000256" key="1">
    <source>
        <dbReference type="SAM" id="MobiDB-lite"/>
    </source>
</evidence>
<evidence type="ECO:0000313" key="3">
    <source>
        <dbReference type="Proteomes" id="UP001200145"/>
    </source>
</evidence>
<feature type="region of interest" description="Disordered" evidence="1">
    <location>
        <begin position="25"/>
        <end position="49"/>
    </location>
</feature>